<organism evidence="3 4">
    <name type="scientific">Ferrimonas marina</name>
    <dbReference type="NCBI Taxonomy" id="299255"/>
    <lineage>
        <taxon>Bacteria</taxon>
        <taxon>Pseudomonadati</taxon>
        <taxon>Pseudomonadota</taxon>
        <taxon>Gammaproteobacteria</taxon>
        <taxon>Alteromonadales</taxon>
        <taxon>Ferrimonadaceae</taxon>
        <taxon>Ferrimonas</taxon>
    </lineage>
</organism>
<proteinExistence type="predicted"/>
<gene>
    <name evidence="3" type="ORF">SAMN02745129_1236</name>
</gene>
<feature type="signal peptide" evidence="2">
    <location>
        <begin position="1"/>
        <end position="28"/>
    </location>
</feature>
<evidence type="ECO:0000256" key="1">
    <source>
        <dbReference type="SAM" id="MobiDB-lite"/>
    </source>
</evidence>
<evidence type="ECO:0000313" key="4">
    <source>
        <dbReference type="Proteomes" id="UP000184268"/>
    </source>
</evidence>
<feature type="compositionally biased region" description="Basic residues" evidence="1">
    <location>
        <begin position="368"/>
        <end position="377"/>
    </location>
</feature>
<sequence>MKRLSHHRALLIGTGLCICLAFSPALLAEGKDKLGLGPNSELISGGTGMVTAGVGLSSTLGDNLPDPNASGTLDFTVPRRVTIQQVFLYWNGIHREKKGGDNTIVINGMEVVGTNIGKGGRKGDAFYKANGNRDGSVGSESSNNFSTTYRADITGLGLVSHGDNSLLVEGLDFGDNPTDGTNNLANNGAGIVVIYDDGHGNSDLYLSDGNDIAYHNWKGKRRKTKLLSYDFVPKSYDRHGKLNLFFASVKGAISTDNDPSAMRPSVIEVRFYQGDVLVKQENLINELGSADGEEWDTLRHRTVLPASADSMTLRAFSQDRLETGNTPASLIWVAAGVAFDSQANGSHCRQAKHHGNHQAKLKPTPPGKHQRRSHKRH</sequence>
<evidence type="ECO:0000256" key="2">
    <source>
        <dbReference type="SAM" id="SignalP"/>
    </source>
</evidence>
<dbReference type="STRING" id="299255.SAMN02745129_1236"/>
<keyword evidence="4" id="KW-1185">Reference proteome</keyword>
<name>A0A1M5NZP4_9GAMM</name>
<keyword evidence="2" id="KW-0732">Signal</keyword>
<dbReference type="EMBL" id="FQXG01000001">
    <property type="protein sequence ID" value="SHG94982.1"/>
    <property type="molecule type" value="Genomic_DNA"/>
</dbReference>
<feature type="compositionally biased region" description="Basic residues" evidence="1">
    <location>
        <begin position="349"/>
        <end position="360"/>
    </location>
</feature>
<reference evidence="3 4" key="1">
    <citation type="submission" date="2016-11" db="EMBL/GenBank/DDBJ databases">
        <authorList>
            <person name="Jaros S."/>
            <person name="Januszkiewicz K."/>
            <person name="Wedrychowicz H."/>
        </authorList>
    </citation>
    <scope>NUCLEOTIDE SEQUENCE [LARGE SCALE GENOMIC DNA]</scope>
    <source>
        <strain evidence="3 4">DSM 16917</strain>
    </source>
</reference>
<dbReference type="RefSeq" id="WP_067658524.1">
    <property type="nucleotide sequence ID" value="NZ_FQXG01000001.1"/>
</dbReference>
<evidence type="ECO:0000313" key="3">
    <source>
        <dbReference type="EMBL" id="SHG94982.1"/>
    </source>
</evidence>
<accession>A0A1M5NZP4</accession>
<feature type="chain" id="PRO_5009912761" evidence="2">
    <location>
        <begin position="29"/>
        <end position="377"/>
    </location>
</feature>
<dbReference type="Proteomes" id="UP000184268">
    <property type="component" value="Unassembled WGS sequence"/>
</dbReference>
<dbReference type="OrthoDB" id="6394945at2"/>
<protein>
    <submittedName>
        <fullName evidence="3">Uncharacterized protein</fullName>
    </submittedName>
</protein>
<dbReference type="AlphaFoldDB" id="A0A1M5NZP4"/>
<feature type="region of interest" description="Disordered" evidence="1">
    <location>
        <begin position="344"/>
        <end position="377"/>
    </location>
</feature>